<evidence type="ECO:0000313" key="1">
    <source>
        <dbReference type="EMBL" id="MDP0398903.1"/>
    </source>
</evidence>
<protein>
    <recommendedName>
        <fullName evidence="3">Phosphopantetheine adenylyltransferase</fullName>
    </recommendedName>
</protein>
<comment type="caution">
    <text evidence="1">The sequence shown here is derived from an EMBL/GenBank/DDBJ whole genome shotgun (WGS) entry which is preliminary data.</text>
</comment>
<dbReference type="RefSeq" id="WP_220655911.1">
    <property type="nucleotide sequence ID" value="NZ_CBCSFC010000039.1"/>
</dbReference>
<keyword evidence="2" id="KW-1185">Reference proteome</keyword>
<reference evidence="1" key="1">
    <citation type="submission" date="2023-08" db="EMBL/GenBank/DDBJ databases">
        <title>The draft genome of Tsukamurella strandjordii strain 050030.</title>
        <authorList>
            <person name="Zhao F."/>
            <person name="Feng Y."/>
            <person name="Zong Z."/>
        </authorList>
    </citation>
    <scope>NUCLEOTIDE SEQUENCE</scope>
    <source>
        <strain evidence="1">050030</strain>
    </source>
</reference>
<accession>A0AA90SM66</accession>
<name>A0AA90SM66_9ACTN</name>
<evidence type="ECO:0008006" key="3">
    <source>
        <dbReference type="Google" id="ProtNLM"/>
    </source>
</evidence>
<dbReference type="AlphaFoldDB" id="A0AA90SM66"/>
<proteinExistence type="predicted"/>
<dbReference type="Proteomes" id="UP001178281">
    <property type="component" value="Unassembled WGS sequence"/>
</dbReference>
<gene>
    <name evidence="1" type="ORF">Q7X28_13295</name>
</gene>
<dbReference type="EMBL" id="JAUTIX010000005">
    <property type="protein sequence ID" value="MDP0398903.1"/>
    <property type="molecule type" value="Genomic_DNA"/>
</dbReference>
<evidence type="ECO:0000313" key="2">
    <source>
        <dbReference type="Proteomes" id="UP001178281"/>
    </source>
</evidence>
<sequence length="121" mass="12529">MLKDTLGRTLLAGVGIAHLIPSVAVLSRDRVESTYGVAVADTDTELLLRHRATFFGLLGTGLIHAALRPDHRKPAVVAGAVSLGSYLALAQSIGAGPRLEQVKRLDIGLLAALGAAAALTR</sequence>
<organism evidence="1 2">
    <name type="scientific">Tsukamurella strandjordii</name>
    <dbReference type="NCBI Taxonomy" id="147577"/>
    <lineage>
        <taxon>Bacteria</taxon>
        <taxon>Bacillati</taxon>
        <taxon>Actinomycetota</taxon>
        <taxon>Actinomycetes</taxon>
        <taxon>Mycobacteriales</taxon>
        <taxon>Tsukamurellaceae</taxon>
        <taxon>Tsukamurella</taxon>
    </lineage>
</organism>